<feature type="region of interest" description="Disordered" evidence="1">
    <location>
        <begin position="1"/>
        <end position="21"/>
    </location>
</feature>
<keyword evidence="3" id="KW-1185">Reference proteome</keyword>
<dbReference type="EMBL" id="JBHMCY010000014">
    <property type="protein sequence ID" value="MFB9463072.1"/>
    <property type="molecule type" value="Genomic_DNA"/>
</dbReference>
<evidence type="ECO:0000256" key="1">
    <source>
        <dbReference type="SAM" id="MobiDB-lite"/>
    </source>
</evidence>
<dbReference type="RefSeq" id="WP_381344869.1">
    <property type="nucleotide sequence ID" value="NZ_JBHMCY010000014.1"/>
</dbReference>
<name>A0ABV5MYI3_9ACTN</name>
<comment type="caution">
    <text evidence="2">The sequence shown here is derived from an EMBL/GenBank/DDBJ whole genome shotgun (WGS) entry which is preliminary data.</text>
</comment>
<reference evidence="2 3" key="1">
    <citation type="submission" date="2024-09" db="EMBL/GenBank/DDBJ databases">
        <authorList>
            <person name="Sun Q."/>
            <person name="Mori K."/>
        </authorList>
    </citation>
    <scope>NUCLEOTIDE SEQUENCE [LARGE SCALE GENOMIC DNA]</scope>
    <source>
        <strain evidence="2 3">JCM 6917</strain>
    </source>
</reference>
<evidence type="ECO:0000313" key="3">
    <source>
        <dbReference type="Proteomes" id="UP001589709"/>
    </source>
</evidence>
<organism evidence="2 3">
    <name type="scientific">Streptomyces cinereospinus</name>
    <dbReference type="NCBI Taxonomy" id="285561"/>
    <lineage>
        <taxon>Bacteria</taxon>
        <taxon>Bacillati</taxon>
        <taxon>Actinomycetota</taxon>
        <taxon>Actinomycetes</taxon>
        <taxon>Kitasatosporales</taxon>
        <taxon>Streptomycetaceae</taxon>
        <taxon>Streptomyces</taxon>
    </lineage>
</organism>
<gene>
    <name evidence="2" type="ORF">ACFF45_10250</name>
</gene>
<dbReference type="Proteomes" id="UP001589709">
    <property type="component" value="Unassembled WGS sequence"/>
</dbReference>
<protein>
    <submittedName>
        <fullName evidence="2">Uncharacterized protein</fullName>
    </submittedName>
</protein>
<evidence type="ECO:0000313" key="2">
    <source>
        <dbReference type="EMBL" id="MFB9463072.1"/>
    </source>
</evidence>
<feature type="compositionally biased region" description="Basic and acidic residues" evidence="1">
    <location>
        <begin position="1"/>
        <end position="16"/>
    </location>
</feature>
<accession>A0ABV5MYI3</accession>
<sequence length="71" mass="7773">MRKSETHVEKDGEHIIRQNQQCTTVDRPNVVFREHQLLNGEPGSAEAGAGAVVDCSNTATIPEGSRPHFAF</sequence>
<proteinExistence type="predicted"/>